<dbReference type="Gene3D" id="3.30.450.20">
    <property type="entry name" value="PAS domain"/>
    <property type="match status" value="1"/>
</dbReference>
<evidence type="ECO:0000259" key="4">
    <source>
        <dbReference type="PROSITE" id="PS50109"/>
    </source>
</evidence>
<protein>
    <recommendedName>
        <fullName evidence="2">histidine kinase</fullName>
        <ecNumber evidence="2">2.7.13.3</ecNumber>
    </recommendedName>
</protein>
<dbReference type="InterPro" id="IPR036097">
    <property type="entry name" value="HisK_dim/P_sf"/>
</dbReference>
<keyword evidence="7" id="KW-1185">Reference proteome</keyword>
<keyword evidence="3" id="KW-0812">Transmembrane</keyword>
<feature type="domain" description="Histidine kinase" evidence="4">
    <location>
        <begin position="464"/>
        <end position="677"/>
    </location>
</feature>
<dbReference type="PANTHER" id="PTHR43065">
    <property type="entry name" value="SENSOR HISTIDINE KINASE"/>
    <property type="match status" value="1"/>
</dbReference>
<feature type="transmembrane region" description="Helical" evidence="3">
    <location>
        <begin position="152"/>
        <end position="170"/>
    </location>
</feature>
<feature type="transmembrane region" description="Helical" evidence="3">
    <location>
        <begin position="260"/>
        <end position="276"/>
    </location>
</feature>
<dbReference type="PRINTS" id="PR00344">
    <property type="entry name" value="BCTRLSENSOR"/>
</dbReference>
<feature type="transmembrane region" description="Helical" evidence="3">
    <location>
        <begin position="78"/>
        <end position="102"/>
    </location>
</feature>
<dbReference type="Pfam" id="PF02518">
    <property type="entry name" value="HATPase_c"/>
    <property type="match status" value="1"/>
</dbReference>
<evidence type="ECO:0000313" key="7">
    <source>
        <dbReference type="Proteomes" id="UP000319931"/>
    </source>
</evidence>
<reference evidence="6 7" key="1">
    <citation type="journal article" date="2019" name="Environ. Microbiol.">
        <title>Species interactions and distinct microbial communities in high Arctic permafrost affected cryosols are associated with the CH4 and CO2 gas fluxes.</title>
        <authorList>
            <person name="Altshuler I."/>
            <person name="Hamel J."/>
            <person name="Turney S."/>
            <person name="Magnuson E."/>
            <person name="Levesque R."/>
            <person name="Greer C."/>
            <person name="Whyte L.G."/>
        </authorList>
    </citation>
    <scope>NUCLEOTIDE SEQUENCE [LARGE SCALE GENOMIC DNA]</scope>
    <source>
        <strain evidence="6 7">E6.1</strain>
    </source>
</reference>
<dbReference type="PROSITE" id="PS50109">
    <property type="entry name" value="HIS_KIN"/>
    <property type="match status" value="1"/>
</dbReference>
<dbReference type="SUPFAM" id="SSF55785">
    <property type="entry name" value="PYP-like sensor domain (PAS domain)"/>
    <property type="match status" value="1"/>
</dbReference>
<accession>A0A502FJM7</accession>
<dbReference type="InterPro" id="IPR000700">
    <property type="entry name" value="PAS-assoc_C"/>
</dbReference>
<comment type="caution">
    <text evidence="6">The sequence shown here is derived from an EMBL/GenBank/DDBJ whole genome shotgun (WGS) entry which is preliminary data.</text>
</comment>
<organism evidence="6 7">
    <name type="scientific">Sphingomonas glacialis</name>
    <dbReference type="NCBI Taxonomy" id="658225"/>
    <lineage>
        <taxon>Bacteria</taxon>
        <taxon>Pseudomonadati</taxon>
        <taxon>Pseudomonadota</taxon>
        <taxon>Alphaproteobacteria</taxon>
        <taxon>Sphingomonadales</taxon>
        <taxon>Sphingomonadaceae</taxon>
        <taxon>Sphingomonas</taxon>
    </lineage>
</organism>
<dbReference type="SUPFAM" id="SSF47384">
    <property type="entry name" value="Homodimeric domain of signal transducing histidine kinase"/>
    <property type="match status" value="1"/>
</dbReference>
<evidence type="ECO:0000259" key="5">
    <source>
        <dbReference type="PROSITE" id="PS50113"/>
    </source>
</evidence>
<feature type="transmembrane region" description="Helical" evidence="3">
    <location>
        <begin position="282"/>
        <end position="304"/>
    </location>
</feature>
<dbReference type="PANTHER" id="PTHR43065:SF42">
    <property type="entry name" value="TWO-COMPONENT SENSOR PPRA"/>
    <property type="match status" value="1"/>
</dbReference>
<name>A0A502FJM7_9SPHN</name>
<feature type="transmembrane region" description="Helical" evidence="3">
    <location>
        <begin position="122"/>
        <end position="140"/>
    </location>
</feature>
<dbReference type="EMBL" id="RCZC01000006">
    <property type="protein sequence ID" value="TPG49717.1"/>
    <property type="molecule type" value="Genomic_DNA"/>
</dbReference>
<dbReference type="InterPro" id="IPR036890">
    <property type="entry name" value="HATPase_C_sf"/>
</dbReference>
<dbReference type="Proteomes" id="UP000319931">
    <property type="component" value="Unassembled WGS sequence"/>
</dbReference>
<dbReference type="SUPFAM" id="SSF55874">
    <property type="entry name" value="ATPase domain of HSP90 chaperone/DNA topoisomerase II/histidine kinase"/>
    <property type="match status" value="1"/>
</dbReference>
<feature type="transmembrane region" description="Helical" evidence="3">
    <location>
        <begin position="237"/>
        <end position="253"/>
    </location>
</feature>
<feature type="domain" description="PAC" evidence="5">
    <location>
        <begin position="392"/>
        <end position="444"/>
    </location>
</feature>
<dbReference type="PROSITE" id="PS50113">
    <property type="entry name" value="PAC"/>
    <property type="match status" value="1"/>
</dbReference>
<evidence type="ECO:0000256" key="2">
    <source>
        <dbReference type="ARBA" id="ARBA00012438"/>
    </source>
</evidence>
<dbReference type="PROSITE" id="PS51257">
    <property type="entry name" value="PROKAR_LIPOPROTEIN"/>
    <property type="match status" value="1"/>
</dbReference>
<dbReference type="InterPro" id="IPR003594">
    <property type="entry name" value="HATPase_dom"/>
</dbReference>
<dbReference type="InterPro" id="IPR035965">
    <property type="entry name" value="PAS-like_dom_sf"/>
</dbReference>
<dbReference type="SMART" id="SM00387">
    <property type="entry name" value="HATPase_c"/>
    <property type="match status" value="1"/>
</dbReference>
<keyword evidence="3" id="KW-1133">Transmembrane helix</keyword>
<dbReference type="EC" id="2.7.13.3" evidence="2"/>
<dbReference type="InterPro" id="IPR000014">
    <property type="entry name" value="PAS"/>
</dbReference>
<feature type="transmembrane region" description="Helical" evidence="3">
    <location>
        <begin position="214"/>
        <end position="231"/>
    </location>
</feature>
<dbReference type="SMART" id="SM00086">
    <property type="entry name" value="PAC"/>
    <property type="match status" value="1"/>
</dbReference>
<evidence type="ECO:0000313" key="6">
    <source>
        <dbReference type="EMBL" id="TPG49717.1"/>
    </source>
</evidence>
<evidence type="ECO:0000256" key="1">
    <source>
        <dbReference type="ARBA" id="ARBA00000085"/>
    </source>
</evidence>
<feature type="transmembrane region" description="Helical" evidence="3">
    <location>
        <begin position="51"/>
        <end position="71"/>
    </location>
</feature>
<proteinExistence type="predicted"/>
<dbReference type="InterPro" id="IPR005467">
    <property type="entry name" value="His_kinase_dom"/>
</dbReference>
<dbReference type="AlphaFoldDB" id="A0A502FJM7"/>
<feature type="transmembrane region" description="Helical" evidence="3">
    <location>
        <begin position="12"/>
        <end position="31"/>
    </location>
</feature>
<sequence length="698" mass="74238">MLRIMSGRSYFVHMTGLACATLLLVLCIFSIPRSILYPFDIAGHPSSSSAFIIDVWASLAACALSVTMMLLDRPRSATLFAAIVLILSIATFRDIRFASFFVDERSAFPLGVGTSVFARSGSIAALVQLVLAAVCLPLGLDRSRIPRDVRVGLLLFLAIAIAAGALAVAIDTGLSGAHPSNAAGAVMALALTLLAVAIGAQAERLDPILLGRPGPWGIVVLALVIATFDLVATHMGAARWAYVLVVLGGLLFAERAFVRVFTVIALGLTLFGSAAAPRGEIATFAGIADAGLAIGAILLAAFFVDRTLRTRQAQQHIADQTAAIEHLTGTAHFELDLTSMTFTPTPAFGALHDVSAQPRQDWGSFLAAHIPPQQQVELAASMAAARHGQTAETVAYSFHRRDGETGDALLRWVPIRDDRGVTARLTGIVHDVTRHYRCERGSAELRAQLCQAQKLETLGLLAGGVAHDLSNTLVPVTILAPLVMEAITDPTDRQSMALIIESAQRARELARDMLAYTREEAVTLERVRLDDLIRGYLPLLRARVPAEISIVEALAPVPAITGNIRQLYQVVLNLTVNAAQAIGSRGGTITIGTIAEPARDGGRRSVRLFVSDDGEGIDPATLDRIFEPFFSTKQGDDANGIGLAIVRRIVQTHGGVISAKGAPGQGARFDLLFPAATAARRRKFSSPASETQWQSAST</sequence>
<keyword evidence="3" id="KW-0472">Membrane</keyword>
<dbReference type="Gene3D" id="1.10.287.130">
    <property type="match status" value="1"/>
</dbReference>
<evidence type="ECO:0000256" key="3">
    <source>
        <dbReference type="SAM" id="Phobius"/>
    </source>
</evidence>
<dbReference type="Gene3D" id="3.30.565.10">
    <property type="entry name" value="Histidine kinase-like ATPase, C-terminal domain"/>
    <property type="match status" value="1"/>
</dbReference>
<comment type="catalytic activity">
    <reaction evidence="1">
        <text>ATP + protein L-histidine = ADP + protein N-phospho-L-histidine.</text>
        <dbReference type="EC" id="2.7.13.3"/>
    </reaction>
</comment>
<gene>
    <name evidence="6" type="ORF">EAH76_17700</name>
</gene>
<feature type="transmembrane region" description="Helical" evidence="3">
    <location>
        <begin position="182"/>
        <end position="202"/>
    </location>
</feature>
<dbReference type="InterPro" id="IPR004358">
    <property type="entry name" value="Sig_transdc_His_kin-like_C"/>
</dbReference>
<dbReference type="CDD" id="cd00130">
    <property type="entry name" value="PAS"/>
    <property type="match status" value="1"/>
</dbReference>
<dbReference type="InterPro" id="IPR001610">
    <property type="entry name" value="PAC"/>
</dbReference>
<dbReference type="GO" id="GO:0000155">
    <property type="term" value="F:phosphorelay sensor kinase activity"/>
    <property type="evidence" value="ECO:0007669"/>
    <property type="project" value="InterPro"/>
</dbReference>